<keyword evidence="2" id="KW-0805">Transcription regulation</keyword>
<dbReference type="Gene3D" id="3.30.730.10">
    <property type="entry name" value="AP2/ERF domain"/>
    <property type="match status" value="1"/>
</dbReference>
<dbReference type="InterPro" id="IPR036955">
    <property type="entry name" value="AP2/ERF_dom_sf"/>
</dbReference>
<dbReference type="SUPFAM" id="SSF54171">
    <property type="entry name" value="DNA-binding domain"/>
    <property type="match status" value="1"/>
</dbReference>
<dbReference type="InterPro" id="IPR001471">
    <property type="entry name" value="AP2/ERF_dom"/>
</dbReference>
<evidence type="ECO:0000313" key="7">
    <source>
        <dbReference type="EMBL" id="VAH76824.1"/>
    </source>
</evidence>
<keyword evidence="8" id="KW-1185">Reference proteome</keyword>
<keyword evidence="5" id="KW-0539">Nucleus</keyword>
<protein>
    <recommendedName>
        <fullName evidence="6">AP2/ERF domain-containing protein</fullName>
    </recommendedName>
</protein>
<evidence type="ECO:0000259" key="6">
    <source>
        <dbReference type="PROSITE" id="PS51032"/>
    </source>
</evidence>
<sequence length="80" mass="9242">MPLNKLMKGKTRFFGVRAKPSGHFSVKFSDVGDRFWLGTYPIAHEVMCAYDVAVRRAKRPETDLKFSEIKTRMDAEMFVP</sequence>
<dbReference type="GO" id="GO:0005634">
    <property type="term" value="C:nucleus"/>
    <property type="evidence" value="ECO:0007669"/>
    <property type="project" value="UniProtKB-SubCell"/>
</dbReference>
<dbReference type="GO" id="GO:0003700">
    <property type="term" value="F:DNA-binding transcription factor activity"/>
    <property type="evidence" value="ECO:0007669"/>
    <property type="project" value="InterPro"/>
</dbReference>
<dbReference type="Gramene" id="TRITD3Bv1G115480.1">
    <property type="protein sequence ID" value="TRITD3Bv1G115480.1"/>
    <property type="gene ID" value="TRITD3Bv1G115480"/>
</dbReference>
<dbReference type="Proteomes" id="UP000324705">
    <property type="component" value="Chromosome 3B"/>
</dbReference>
<evidence type="ECO:0000313" key="8">
    <source>
        <dbReference type="Proteomes" id="UP000324705"/>
    </source>
</evidence>
<name>A0A9R1QGU0_TRITD</name>
<gene>
    <name evidence="7" type="ORF">TRITD_3Bv1G115480</name>
</gene>
<evidence type="ECO:0000256" key="5">
    <source>
        <dbReference type="ARBA" id="ARBA00023242"/>
    </source>
</evidence>
<organism evidence="7 8">
    <name type="scientific">Triticum turgidum subsp. durum</name>
    <name type="common">Durum wheat</name>
    <name type="synonym">Triticum durum</name>
    <dbReference type="NCBI Taxonomy" id="4567"/>
    <lineage>
        <taxon>Eukaryota</taxon>
        <taxon>Viridiplantae</taxon>
        <taxon>Streptophyta</taxon>
        <taxon>Embryophyta</taxon>
        <taxon>Tracheophyta</taxon>
        <taxon>Spermatophyta</taxon>
        <taxon>Magnoliopsida</taxon>
        <taxon>Liliopsida</taxon>
        <taxon>Poales</taxon>
        <taxon>Poaceae</taxon>
        <taxon>BOP clade</taxon>
        <taxon>Pooideae</taxon>
        <taxon>Triticodae</taxon>
        <taxon>Triticeae</taxon>
        <taxon>Triticinae</taxon>
        <taxon>Triticum</taxon>
    </lineage>
</organism>
<dbReference type="PROSITE" id="PS51032">
    <property type="entry name" value="AP2_ERF"/>
    <property type="match status" value="1"/>
</dbReference>
<evidence type="ECO:0000256" key="1">
    <source>
        <dbReference type="ARBA" id="ARBA00004123"/>
    </source>
</evidence>
<dbReference type="SMART" id="SM00380">
    <property type="entry name" value="AP2"/>
    <property type="match status" value="1"/>
</dbReference>
<keyword evidence="3" id="KW-0238">DNA-binding</keyword>
<proteinExistence type="predicted"/>
<keyword evidence="4" id="KW-0804">Transcription</keyword>
<dbReference type="AlphaFoldDB" id="A0A9R1QGU0"/>
<dbReference type="EMBL" id="LT934116">
    <property type="protein sequence ID" value="VAH76824.1"/>
    <property type="molecule type" value="Genomic_DNA"/>
</dbReference>
<evidence type="ECO:0000256" key="3">
    <source>
        <dbReference type="ARBA" id="ARBA00023125"/>
    </source>
</evidence>
<reference evidence="7 8" key="1">
    <citation type="submission" date="2017-09" db="EMBL/GenBank/DDBJ databases">
        <authorList>
            <consortium name="International Durum Wheat Genome Sequencing Consortium (IDWGSC)"/>
            <person name="Milanesi L."/>
        </authorList>
    </citation>
    <scope>NUCLEOTIDE SEQUENCE [LARGE SCALE GENOMIC DNA]</scope>
    <source>
        <strain evidence="8">cv. Svevo</strain>
    </source>
</reference>
<evidence type="ECO:0000256" key="2">
    <source>
        <dbReference type="ARBA" id="ARBA00023015"/>
    </source>
</evidence>
<dbReference type="InterPro" id="IPR016177">
    <property type="entry name" value="DNA-bd_dom_sf"/>
</dbReference>
<feature type="domain" description="AP2/ERF" evidence="6">
    <location>
        <begin position="12"/>
        <end position="67"/>
    </location>
</feature>
<comment type="subcellular location">
    <subcellularLocation>
        <location evidence="1">Nucleus</location>
    </subcellularLocation>
</comment>
<dbReference type="GO" id="GO:0003677">
    <property type="term" value="F:DNA binding"/>
    <property type="evidence" value="ECO:0007669"/>
    <property type="project" value="UniProtKB-KW"/>
</dbReference>
<evidence type="ECO:0000256" key="4">
    <source>
        <dbReference type="ARBA" id="ARBA00023163"/>
    </source>
</evidence>
<accession>A0A9R1QGU0</accession>